<evidence type="ECO:0000313" key="2">
    <source>
        <dbReference type="Proteomes" id="UP000192257"/>
    </source>
</evidence>
<dbReference type="VEuPathDB" id="TriTrypDB:TM35_000331230"/>
<dbReference type="OrthoDB" id="271052at2759"/>
<reference evidence="1 2" key="1">
    <citation type="submission" date="2017-03" db="EMBL/GenBank/DDBJ databases">
        <title>An alternative strategy for trypanosome survival in the mammalian bloodstream revealed through genome and transcriptome analysis of the ubiquitous bovine parasite Trypanosoma (Megatrypanum) theileri.</title>
        <authorList>
            <person name="Kelly S."/>
            <person name="Ivens A."/>
            <person name="Mott A."/>
            <person name="O'Neill E."/>
            <person name="Emms D."/>
            <person name="Macleod O."/>
            <person name="Voorheis P."/>
            <person name="Matthews J."/>
            <person name="Matthews K."/>
            <person name="Carrington M."/>
        </authorList>
    </citation>
    <scope>NUCLEOTIDE SEQUENCE [LARGE SCALE GENOMIC DNA]</scope>
    <source>
        <strain evidence="1">Edinburgh</strain>
    </source>
</reference>
<comment type="caution">
    <text evidence="1">The sequence shown here is derived from an EMBL/GenBank/DDBJ whole genome shotgun (WGS) entry which is preliminary data.</text>
</comment>
<evidence type="ECO:0000313" key="1">
    <source>
        <dbReference type="EMBL" id="ORC85666.1"/>
    </source>
</evidence>
<dbReference type="RefSeq" id="XP_028879732.1">
    <property type="nucleotide sequence ID" value="XM_029028879.1"/>
</dbReference>
<protein>
    <submittedName>
        <fullName evidence="1">Uncharacterized protein</fullName>
    </submittedName>
</protein>
<gene>
    <name evidence="1" type="ORF">TM35_000331230</name>
</gene>
<organism evidence="1 2">
    <name type="scientific">Trypanosoma theileri</name>
    <dbReference type="NCBI Taxonomy" id="67003"/>
    <lineage>
        <taxon>Eukaryota</taxon>
        <taxon>Discoba</taxon>
        <taxon>Euglenozoa</taxon>
        <taxon>Kinetoplastea</taxon>
        <taxon>Metakinetoplastina</taxon>
        <taxon>Trypanosomatida</taxon>
        <taxon>Trypanosomatidae</taxon>
        <taxon>Trypanosoma</taxon>
    </lineage>
</organism>
<proteinExistence type="predicted"/>
<keyword evidence="2" id="KW-1185">Reference proteome</keyword>
<name>A0A1X0NLR9_9TRYP</name>
<dbReference type="EMBL" id="NBCO01000033">
    <property type="protein sequence ID" value="ORC85666.1"/>
    <property type="molecule type" value="Genomic_DNA"/>
</dbReference>
<dbReference type="GeneID" id="39988659"/>
<dbReference type="Proteomes" id="UP000192257">
    <property type="component" value="Unassembled WGS sequence"/>
</dbReference>
<dbReference type="AlphaFoldDB" id="A0A1X0NLR9"/>
<sequence>MVSIDDWRKECTSEDHVQRQYFARNALQRNFRGDVQRRVTSSSSPSTTAVIDCCWARGHHTGGMLSTVSSALSPCLFCALSSGSVCILNTSNFVKTYLFESDTERRSQKSDQTSKKEIPNQQECCRDNLTAIDCFLLPRSGSRSAVSPSATVAATAGGIGRGTTSETEESSVIVCAVAEGWLCTFAVDADTPTHSRSVSVKAGTVHKAVELPSNDVLPSKGTWEKMWIRFSAKGSRIVVVTTWKAPCGRNTTTFGISNGEEDYIQYGAHFCVLKRREGGALDAYTVEKPWTQVSAASERTSAELLHVVWWDDDESMMLTVWTDGTVSLINLELKTIRHTSVFYSSVEQTPGRITAATAVAPITNSSINGGRSGGTPPQSGLLALVVDGNIVMVFTVYELLVPHVHATDSVEEAPLKAAKTEVNENEKMKKGLKLRPAHQTYCSEDIPVRDLALFDNFIPYTLAVLLESGALLTFDSVTMELLYHRPLQRLFPAVGAKTRHQVQEKRDDTAKTESQCQCRSYFIRPRERPMAMCVMEHNTVVVLRPP</sequence>
<accession>A0A1X0NLR9</accession>